<gene>
    <name evidence="3" type="ORF">GIB67_011804</name>
</gene>
<evidence type="ECO:0000256" key="2">
    <source>
        <dbReference type="ARBA" id="ARBA00023306"/>
    </source>
</evidence>
<organism evidence="3 4">
    <name type="scientific">Kingdonia uniflora</name>
    <dbReference type="NCBI Taxonomy" id="39325"/>
    <lineage>
        <taxon>Eukaryota</taxon>
        <taxon>Viridiplantae</taxon>
        <taxon>Streptophyta</taxon>
        <taxon>Embryophyta</taxon>
        <taxon>Tracheophyta</taxon>
        <taxon>Spermatophyta</taxon>
        <taxon>Magnoliopsida</taxon>
        <taxon>Ranunculales</taxon>
        <taxon>Circaeasteraceae</taxon>
        <taxon>Kingdonia</taxon>
    </lineage>
</organism>
<accession>A0A7J7NXI4</accession>
<evidence type="ECO:0000313" key="4">
    <source>
        <dbReference type="Proteomes" id="UP000541444"/>
    </source>
</evidence>
<protein>
    <submittedName>
        <fullName evidence="3">Uncharacterized protein</fullName>
    </submittedName>
</protein>
<keyword evidence="2" id="KW-0131">Cell cycle</keyword>
<dbReference type="GO" id="GO:0032875">
    <property type="term" value="P:regulation of DNA endoreduplication"/>
    <property type="evidence" value="ECO:0007669"/>
    <property type="project" value="InterPro"/>
</dbReference>
<dbReference type="OrthoDB" id="1933617at2759"/>
<reference evidence="3 4" key="1">
    <citation type="journal article" date="2020" name="IScience">
        <title>Genome Sequencing of the Endangered Kingdonia uniflora (Circaeasteraceae, Ranunculales) Reveals Potential Mechanisms of Evolutionary Specialization.</title>
        <authorList>
            <person name="Sun Y."/>
            <person name="Deng T."/>
            <person name="Zhang A."/>
            <person name="Moore M.J."/>
            <person name="Landis J.B."/>
            <person name="Lin N."/>
            <person name="Zhang H."/>
            <person name="Zhang X."/>
            <person name="Huang J."/>
            <person name="Zhang X."/>
            <person name="Sun H."/>
            <person name="Wang H."/>
        </authorList>
    </citation>
    <scope>NUCLEOTIDE SEQUENCE [LARGE SCALE GENOMIC DNA]</scope>
    <source>
        <strain evidence="3">TB1705</strain>
        <tissue evidence="3">Leaf</tissue>
    </source>
</reference>
<keyword evidence="1" id="KW-0649">Protein kinase inhibitor</keyword>
<dbReference type="Proteomes" id="UP000541444">
    <property type="component" value="Unassembled WGS sequence"/>
</dbReference>
<evidence type="ECO:0000313" key="3">
    <source>
        <dbReference type="EMBL" id="KAF6171907.1"/>
    </source>
</evidence>
<dbReference type="AlphaFoldDB" id="A0A7J7NXI4"/>
<evidence type="ECO:0000256" key="1">
    <source>
        <dbReference type="ARBA" id="ARBA00023013"/>
    </source>
</evidence>
<proteinExistence type="predicted"/>
<dbReference type="PANTHER" id="PTHR33142">
    <property type="entry name" value="CYCLIN-DEPENDENT PROTEIN KINASE INHIBITOR SMR13"/>
    <property type="match status" value="1"/>
</dbReference>
<keyword evidence="4" id="KW-1185">Reference proteome</keyword>
<dbReference type="GO" id="GO:0004860">
    <property type="term" value="F:protein kinase inhibitor activity"/>
    <property type="evidence" value="ECO:0007669"/>
    <property type="project" value="UniProtKB-KW"/>
</dbReference>
<dbReference type="GO" id="GO:0005634">
    <property type="term" value="C:nucleus"/>
    <property type="evidence" value="ECO:0007669"/>
    <property type="project" value="TreeGrafter"/>
</dbReference>
<dbReference type="EMBL" id="JACGCM010000452">
    <property type="protein sequence ID" value="KAF6171907.1"/>
    <property type="molecule type" value="Genomic_DNA"/>
</dbReference>
<name>A0A7J7NXI4_9MAGN</name>
<dbReference type="PANTHER" id="PTHR33142:SF114">
    <property type="entry name" value="CYCLIN-DEPENDENT PROTEIN KINASE INHIBITOR SMR14"/>
    <property type="match status" value="1"/>
</dbReference>
<dbReference type="InterPro" id="IPR040389">
    <property type="entry name" value="SMR"/>
</dbReference>
<comment type="caution">
    <text evidence="3">The sequence shown here is derived from an EMBL/GenBank/DDBJ whole genome shotgun (WGS) entry which is preliminary data.</text>
</comment>
<sequence>MYSEFDPISFVGMPNSNSFLLKKDLEENIDLAFQLEPMMESQNEHPLVAYEDSGREEHKEDGKKEKCASFVSLEQPGKLSLEKFEVDDGNDGFRTPTSLDKRIPVKLQCPPAPKKIKSMPSRKRKSSTTFYSSRIVLDKEVELLFKPVDLGRKIKKVKGDYNI</sequence>